<proteinExistence type="predicted"/>
<dbReference type="AlphaFoldDB" id="A0A1G4EEZ0"/>
<evidence type="ECO:0000313" key="3">
    <source>
        <dbReference type="Proteomes" id="UP000305196"/>
    </source>
</evidence>
<dbReference type="VEuPathDB" id="PlasmoDB:PVP01_0011130"/>
<keyword evidence="1" id="KW-0812">Transmembrane</keyword>
<keyword evidence="1" id="KW-1133">Transmembrane helix</keyword>
<dbReference type="VEuPathDB" id="PlasmoDB:PVX_053690"/>
<feature type="transmembrane region" description="Helical" evidence="1">
    <location>
        <begin position="231"/>
        <end position="253"/>
    </location>
</feature>
<dbReference type="EMBL" id="FLYI01000491">
    <property type="protein sequence ID" value="SCA82119.1"/>
    <property type="molecule type" value="Genomic_DNA"/>
</dbReference>
<gene>
    <name evidence="2" type="ORF">PVC01_000117100</name>
</gene>
<evidence type="ECO:0000256" key="1">
    <source>
        <dbReference type="SAM" id="Phobius"/>
    </source>
</evidence>
<reference evidence="2 3" key="1">
    <citation type="submission" date="2016-07" db="EMBL/GenBank/DDBJ databases">
        <authorList>
            <consortium name="Pathogen Informatics"/>
        </authorList>
    </citation>
    <scope>NUCLEOTIDE SEQUENCE [LARGE SCALE GENOMIC DNA]</scope>
</reference>
<dbReference type="VEuPathDB" id="PlasmoDB:PVW1_020027600"/>
<dbReference type="Pfam" id="PF05795">
    <property type="entry name" value="Plasmodium_Vir"/>
    <property type="match status" value="1"/>
</dbReference>
<dbReference type="VEuPathDB" id="PlasmoDB:PVPAM_060006300"/>
<keyword evidence="1" id="KW-0472">Membrane</keyword>
<protein>
    <submittedName>
        <fullName evidence="2">VIR protein</fullName>
    </submittedName>
</protein>
<sequence length="305" mass="35245">MSCSSNKKDDRFDFFNNIDTYIKEAKKIKNPNPEITSHGDCKIFSGQIDLGNIEKAESLCNSFARLNKFLVTIKKEDDNHCKFLNYWLNSELSQKCSSENCGVRYIYNGMDSYLFPNEVYSSLNCELCNINKVELHKMSILYNLHDKRNEIHDIINSQENLEASKLHESSTECFTNYKKGLAMCNNKDENFCKLLENFKTEYRKLYSMVETKGHDYSKYFQRLPGDENSNIISTAVTGTVVGLIPFFGVLYKFTPMGQLLKSKIGILNNDISNNDEEMTNISLIQQENEPIRLQQGTYNIKYQSL</sequence>
<dbReference type="Proteomes" id="UP000305196">
    <property type="component" value="Unassembled WGS sequence"/>
</dbReference>
<evidence type="ECO:0000313" key="2">
    <source>
        <dbReference type="EMBL" id="SCA82119.1"/>
    </source>
</evidence>
<name>A0A1G4EEZ0_PLAVI</name>
<dbReference type="InterPro" id="IPR008780">
    <property type="entry name" value="Plasmodium_Vir"/>
</dbReference>
<accession>A0A1G4EEZ0</accession>
<organism evidence="2 3">
    <name type="scientific">Plasmodium vivax</name>
    <name type="common">malaria parasite P. vivax</name>
    <dbReference type="NCBI Taxonomy" id="5855"/>
    <lineage>
        <taxon>Eukaryota</taxon>
        <taxon>Sar</taxon>
        <taxon>Alveolata</taxon>
        <taxon>Apicomplexa</taxon>
        <taxon>Aconoidasida</taxon>
        <taxon>Haemosporida</taxon>
        <taxon>Plasmodiidae</taxon>
        <taxon>Plasmodium</taxon>
        <taxon>Plasmodium (Plasmodium)</taxon>
    </lineage>
</organism>